<dbReference type="PROSITE" id="PS50809">
    <property type="entry name" value="DM_2"/>
    <property type="match status" value="1"/>
</dbReference>
<organism evidence="7 8">
    <name type="scientific">Pristionchus pacificus</name>
    <name type="common">Parasitic nematode worm</name>
    <dbReference type="NCBI Taxonomy" id="54126"/>
    <lineage>
        <taxon>Eukaryota</taxon>
        <taxon>Metazoa</taxon>
        <taxon>Ecdysozoa</taxon>
        <taxon>Nematoda</taxon>
        <taxon>Chromadorea</taxon>
        <taxon>Rhabditida</taxon>
        <taxon>Rhabditina</taxon>
        <taxon>Diplogasteromorpha</taxon>
        <taxon>Diplogasteroidea</taxon>
        <taxon>Neodiplogasteridae</taxon>
        <taxon>Pristionchus</taxon>
    </lineage>
</organism>
<dbReference type="InterPro" id="IPR001275">
    <property type="entry name" value="DM_DNA-bd"/>
</dbReference>
<accession>A0A8R1Y6S3</accession>
<evidence type="ECO:0000256" key="1">
    <source>
        <dbReference type="ARBA" id="ARBA00022723"/>
    </source>
</evidence>
<evidence type="ECO:0000256" key="3">
    <source>
        <dbReference type="ARBA" id="ARBA00023125"/>
    </source>
</evidence>
<dbReference type="GO" id="GO:0000978">
    <property type="term" value="F:RNA polymerase II cis-regulatory region sequence-specific DNA binding"/>
    <property type="evidence" value="ECO:0000318"/>
    <property type="project" value="GO_Central"/>
</dbReference>
<dbReference type="AlphaFoldDB" id="A0A454Y0G3"/>
<keyword evidence="8" id="KW-1185">Reference proteome</keyword>
<keyword evidence="2 5" id="KW-0862">Zinc</keyword>
<evidence type="ECO:0000256" key="5">
    <source>
        <dbReference type="PROSITE-ProRule" id="PRU00070"/>
    </source>
</evidence>
<dbReference type="EnsemblMetazoa" id="PPA03790.1">
    <property type="protein sequence ID" value="PPA03790.1"/>
    <property type="gene ID" value="WBGene00093344"/>
</dbReference>
<feature type="DNA-binding region" description="DM" evidence="5">
    <location>
        <begin position="67"/>
        <end position="114"/>
    </location>
</feature>
<dbReference type="InterPro" id="IPR026607">
    <property type="entry name" value="DMRT"/>
</dbReference>
<feature type="compositionally biased region" description="Low complexity" evidence="6">
    <location>
        <begin position="148"/>
        <end position="165"/>
    </location>
</feature>
<accession>A0A454Y0G3</accession>
<dbReference type="SUPFAM" id="SSF82927">
    <property type="entry name" value="Cysteine-rich DNA binding domain, (DM domain)"/>
    <property type="match status" value="1"/>
</dbReference>
<reference evidence="7" key="2">
    <citation type="submission" date="2022-06" db="UniProtKB">
        <authorList>
            <consortium name="EnsemblMetazoa"/>
        </authorList>
    </citation>
    <scope>IDENTIFICATION</scope>
    <source>
        <strain evidence="7">PS312</strain>
    </source>
</reference>
<dbReference type="Pfam" id="PF00751">
    <property type="entry name" value="DM"/>
    <property type="match status" value="1"/>
</dbReference>
<dbReference type="Proteomes" id="UP000005239">
    <property type="component" value="Unassembled WGS sequence"/>
</dbReference>
<keyword evidence="1 5" id="KW-0479">Metal-binding</keyword>
<dbReference type="InterPro" id="IPR036407">
    <property type="entry name" value="DM_DNA-bd_sf"/>
</dbReference>
<dbReference type="GO" id="GO:0005634">
    <property type="term" value="C:nucleus"/>
    <property type="evidence" value="ECO:0000318"/>
    <property type="project" value="GO_Central"/>
</dbReference>
<keyword evidence="4 5" id="KW-0539">Nucleus</keyword>
<proteinExistence type="predicted"/>
<evidence type="ECO:0000313" key="7">
    <source>
        <dbReference type="EnsemblMetazoa" id="PPA03790.1"/>
    </source>
</evidence>
<dbReference type="GO" id="GO:0006357">
    <property type="term" value="P:regulation of transcription by RNA polymerase II"/>
    <property type="evidence" value="ECO:0000318"/>
    <property type="project" value="GO_Central"/>
</dbReference>
<evidence type="ECO:0000256" key="4">
    <source>
        <dbReference type="ARBA" id="ARBA00023242"/>
    </source>
</evidence>
<evidence type="ECO:0000256" key="2">
    <source>
        <dbReference type="ARBA" id="ARBA00022833"/>
    </source>
</evidence>
<gene>
    <name evidence="7" type="primary">WBGene00093344</name>
</gene>
<comment type="subcellular location">
    <subcellularLocation>
        <location evidence="5">Nucleus</location>
    </subcellularLocation>
</comment>
<evidence type="ECO:0000256" key="6">
    <source>
        <dbReference type="SAM" id="MobiDB-lite"/>
    </source>
</evidence>
<feature type="compositionally biased region" description="Basic and acidic residues" evidence="6">
    <location>
        <begin position="131"/>
        <end position="144"/>
    </location>
</feature>
<reference evidence="8" key="1">
    <citation type="journal article" date="2008" name="Nat. Genet.">
        <title>The Pristionchus pacificus genome provides a unique perspective on nematode lifestyle and parasitism.</title>
        <authorList>
            <person name="Dieterich C."/>
            <person name="Clifton S.W."/>
            <person name="Schuster L.N."/>
            <person name="Chinwalla A."/>
            <person name="Delehaunty K."/>
            <person name="Dinkelacker I."/>
            <person name="Fulton L."/>
            <person name="Fulton R."/>
            <person name="Godfrey J."/>
            <person name="Minx P."/>
            <person name="Mitreva M."/>
            <person name="Roeseler W."/>
            <person name="Tian H."/>
            <person name="Witte H."/>
            <person name="Yang S.P."/>
            <person name="Wilson R.K."/>
            <person name="Sommer R.J."/>
        </authorList>
    </citation>
    <scope>NUCLEOTIDE SEQUENCE [LARGE SCALE GENOMIC DNA]</scope>
    <source>
        <strain evidence="8">PS312</strain>
    </source>
</reference>
<dbReference type="SMART" id="SM00301">
    <property type="entry name" value="DM"/>
    <property type="match status" value="1"/>
</dbReference>
<feature type="compositionally biased region" description="Polar residues" evidence="6">
    <location>
        <begin position="117"/>
        <end position="130"/>
    </location>
</feature>
<feature type="region of interest" description="Disordered" evidence="6">
    <location>
        <begin position="108"/>
        <end position="176"/>
    </location>
</feature>
<dbReference type="OrthoDB" id="5849055at2759"/>
<dbReference type="GO" id="GO:0000981">
    <property type="term" value="F:DNA-binding transcription factor activity, RNA polymerase II-specific"/>
    <property type="evidence" value="ECO:0000318"/>
    <property type="project" value="GO_Central"/>
</dbReference>
<sequence>MKRCVRCFVHGEMLSHSSSKCARKMCGCRKCELVDIRRGIKNQLDQMRKKRKANLRLGSEKDASYTCLRCLHHGVVTPKKFHSPCPFSMCRCKSCALIEERTRIEKELTRLQRRDNGNVSPPESSSTTPHANERIEAETEKEFIIDPTASSSDDITSNIDDSATTGSAQSFSETDETLSPEAQIILDLLTAIAVDPKSVNAENFDVNLISNLLSQPTFDLPLSWLSELPTINYLLGATIHHQLFT</sequence>
<name>A0A454Y0G3_PRIPA</name>
<dbReference type="GO" id="GO:0046872">
    <property type="term" value="F:metal ion binding"/>
    <property type="evidence" value="ECO:0007669"/>
    <property type="project" value="UniProtKB-KW"/>
</dbReference>
<keyword evidence="3 5" id="KW-0238">DNA-binding</keyword>
<dbReference type="GO" id="GO:0007548">
    <property type="term" value="P:sex differentiation"/>
    <property type="evidence" value="ECO:0000318"/>
    <property type="project" value="GO_Central"/>
</dbReference>
<dbReference type="PANTHER" id="PTHR12322">
    <property type="entry name" value="DOUBLESEX AND MAB-3 RELATED TRANSCRIPTION FACTOR DMRT"/>
    <property type="match status" value="1"/>
</dbReference>
<protein>
    <submittedName>
        <fullName evidence="7">DM domain-containing protein</fullName>
    </submittedName>
</protein>
<dbReference type="PANTHER" id="PTHR12322:SF118">
    <property type="entry name" value="DM DOMAIN-CONTAINING PROTEIN"/>
    <property type="match status" value="1"/>
</dbReference>
<evidence type="ECO:0000313" key="8">
    <source>
        <dbReference type="Proteomes" id="UP000005239"/>
    </source>
</evidence>
<dbReference type="Gene3D" id="4.10.1040.10">
    <property type="entry name" value="DM DNA-binding domain"/>
    <property type="match status" value="1"/>
</dbReference>